<dbReference type="CDD" id="cd13295">
    <property type="entry name" value="PH_EFA6"/>
    <property type="match status" value="1"/>
</dbReference>
<keyword evidence="2" id="KW-1003">Cell membrane</keyword>
<dbReference type="CDD" id="cd00171">
    <property type="entry name" value="Sec7"/>
    <property type="match status" value="1"/>
</dbReference>
<dbReference type="InterPro" id="IPR035999">
    <property type="entry name" value="Sec7_dom_sf"/>
</dbReference>
<feature type="compositionally biased region" description="Polar residues" evidence="4">
    <location>
        <begin position="261"/>
        <end position="273"/>
    </location>
</feature>
<dbReference type="PANTHER" id="PTHR10663">
    <property type="entry name" value="GUANYL-NUCLEOTIDE EXCHANGE FACTOR"/>
    <property type="match status" value="1"/>
</dbReference>
<protein>
    <submittedName>
        <fullName evidence="8 9">PH and SEC7 domain-containing protein 2-like</fullName>
    </submittedName>
</protein>
<dbReference type="Proteomes" id="UP000694941">
    <property type="component" value="Unplaced"/>
</dbReference>
<evidence type="ECO:0000256" key="4">
    <source>
        <dbReference type="SAM" id="MobiDB-lite"/>
    </source>
</evidence>
<dbReference type="SMART" id="SM00233">
    <property type="entry name" value="PH"/>
    <property type="match status" value="1"/>
</dbReference>
<accession>A0ABM1C5N9</accession>
<dbReference type="InterPro" id="IPR011993">
    <property type="entry name" value="PH-like_dom_sf"/>
</dbReference>
<feature type="region of interest" description="Disordered" evidence="4">
    <location>
        <begin position="205"/>
        <end position="319"/>
    </location>
</feature>
<feature type="compositionally biased region" description="Polar residues" evidence="4">
    <location>
        <begin position="299"/>
        <end position="315"/>
    </location>
</feature>
<dbReference type="InterPro" id="IPR041681">
    <property type="entry name" value="PH_9"/>
</dbReference>
<proteinExistence type="predicted"/>
<feature type="domain" description="PH" evidence="5">
    <location>
        <begin position="667"/>
        <end position="780"/>
    </location>
</feature>
<evidence type="ECO:0000259" key="6">
    <source>
        <dbReference type="PROSITE" id="PS50190"/>
    </source>
</evidence>
<dbReference type="PROSITE" id="PS50190">
    <property type="entry name" value="SEC7"/>
    <property type="match status" value="1"/>
</dbReference>
<feature type="compositionally biased region" description="Polar residues" evidence="4">
    <location>
        <begin position="49"/>
        <end position="69"/>
    </location>
</feature>
<dbReference type="SMART" id="SM00222">
    <property type="entry name" value="Sec7"/>
    <property type="match status" value="1"/>
</dbReference>
<feature type="compositionally biased region" description="Low complexity" evidence="4">
    <location>
        <begin position="281"/>
        <end position="293"/>
    </location>
</feature>
<dbReference type="Gene3D" id="2.30.29.30">
    <property type="entry name" value="Pleckstrin-homology domain (PH domain)/Phosphotyrosine-binding domain (PTB)"/>
    <property type="match status" value="1"/>
</dbReference>
<feature type="compositionally biased region" description="Polar residues" evidence="4">
    <location>
        <begin position="105"/>
        <end position="114"/>
    </location>
</feature>
<keyword evidence="3" id="KW-0472">Membrane</keyword>
<feature type="domain" description="SEC7" evidence="6">
    <location>
        <begin position="451"/>
        <end position="622"/>
    </location>
</feature>
<dbReference type="SUPFAM" id="SSF50729">
    <property type="entry name" value="PH domain-like"/>
    <property type="match status" value="1"/>
</dbReference>
<evidence type="ECO:0000256" key="1">
    <source>
        <dbReference type="ARBA" id="ARBA00004236"/>
    </source>
</evidence>
<evidence type="ECO:0000313" key="7">
    <source>
        <dbReference type="Proteomes" id="UP000694941"/>
    </source>
</evidence>
<dbReference type="SUPFAM" id="SSF48425">
    <property type="entry name" value="Sec7 domain"/>
    <property type="match status" value="1"/>
</dbReference>
<dbReference type="Gene3D" id="1.10.1000.11">
    <property type="entry name" value="Arf Nucleotide-binding Site Opener,domain 2"/>
    <property type="match status" value="1"/>
</dbReference>
<feature type="region of interest" description="Disordered" evidence="4">
    <location>
        <begin position="891"/>
        <end position="924"/>
    </location>
</feature>
<dbReference type="RefSeq" id="XP_022238007.1">
    <property type="nucleotide sequence ID" value="XM_022382299.1"/>
</dbReference>
<dbReference type="InterPro" id="IPR001849">
    <property type="entry name" value="PH_domain"/>
</dbReference>
<keyword evidence="7" id="KW-1185">Reference proteome</keyword>
<feature type="region of interest" description="Disordered" evidence="4">
    <location>
        <begin position="1"/>
        <end position="73"/>
    </location>
</feature>
<feature type="compositionally biased region" description="Low complexity" evidence="4">
    <location>
        <begin position="376"/>
        <end position="394"/>
    </location>
</feature>
<dbReference type="Pfam" id="PF15410">
    <property type="entry name" value="PH_9"/>
    <property type="match status" value="1"/>
</dbReference>
<dbReference type="InterPro" id="IPR023394">
    <property type="entry name" value="Sec7_C_sf"/>
</dbReference>
<dbReference type="PANTHER" id="PTHR10663:SF376">
    <property type="entry name" value="PH AND SEC7 DOMAIN-CONTAINING PROTEIN"/>
    <property type="match status" value="1"/>
</dbReference>
<evidence type="ECO:0000313" key="9">
    <source>
        <dbReference type="RefSeq" id="XP_022238005.1"/>
    </source>
</evidence>
<feature type="region of interest" description="Disordered" evidence="4">
    <location>
        <begin position="98"/>
        <end position="141"/>
    </location>
</feature>
<feature type="compositionally biased region" description="Basic and acidic residues" evidence="4">
    <location>
        <begin position="395"/>
        <end position="406"/>
    </location>
</feature>
<name>A0ABM1C5N9_LIMPO</name>
<feature type="compositionally biased region" description="Low complexity" evidence="4">
    <location>
        <begin position="213"/>
        <end position="237"/>
    </location>
</feature>
<evidence type="ECO:0000313" key="11">
    <source>
        <dbReference type="RefSeq" id="XP_022238007.1"/>
    </source>
</evidence>
<dbReference type="RefSeq" id="XP_022238005.1">
    <property type="nucleotide sequence ID" value="XM_022382297.1"/>
</dbReference>
<evidence type="ECO:0000256" key="3">
    <source>
        <dbReference type="ARBA" id="ARBA00023136"/>
    </source>
</evidence>
<evidence type="ECO:0000313" key="10">
    <source>
        <dbReference type="RefSeq" id="XP_022238006.1"/>
    </source>
</evidence>
<evidence type="ECO:0000256" key="2">
    <source>
        <dbReference type="ARBA" id="ARBA00022475"/>
    </source>
</evidence>
<dbReference type="InterPro" id="IPR001605">
    <property type="entry name" value="PH_dom-spectrin-type"/>
</dbReference>
<dbReference type="RefSeq" id="XP_022238006.1">
    <property type="nucleotide sequence ID" value="XM_022382298.1"/>
</dbReference>
<organism evidence="7 8">
    <name type="scientific">Limulus polyphemus</name>
    <name type="common">Atlantic horseshoe crab</name>
    <dbReference type="NCBI Taxonomy" id="6850"/>
    <lineage>
        <taxon>Eukaryota</taxon>
        <taxon>Metazoa</taxon>
        <taxon>Ecdysozoa</taxon>
        <taxon>Arthropoda</taxon>
        <taxon>Chelicerata</taxon>
        <taxon>Merostomata</taxon>
        <taxon>Xiphosura</taxon>
        <taxon>Limulidae</taxon>
        <taxon>Limulus</taxon>
    </lineage>
</organism>
<evidence type="ECO:0000313" key="8">
    <source>
        <dbReference type="RefSeq" id="XP_013794671.1"/>
    </source>
</evidence>
<reference evidence="8 9" key="1">
    <citation type="submission" date="2025-05" db="UniProtKB">
        <authorList>
            <consortium name="RefSeq"/>
        </authorList>
    </citation>
    <scope>IDENTIFICATION</scope>
    <source>
        <tissue evidence="8 9">Muscle</tissue>
    </source>
</reference>
<dbReference type="PRINTS" id="PR00683">
    <property type="entry name" value="SPECTRINPH"/>
</dbReference>
<dbReference type="GeneID" id="106478661"/>
<comment type="subcellular location">
    <subcellularLocation>
        <location evidence="1">Cell membrane</location>
    </subcellularLocation>
</comment>
<feature type="compositionally biased region" description="Basic and acidic residues" evidence="4">
    <location>
        <begin position="119"/>
        <end position="141"/>
    </location>
</feature>
<dbReference type="PROSITE" id="PS50003">
    <property type="entry name" value="PH_DOMAIN"/>
    <property type="match status" value="1"/>
</dbReference>
<evidence type="ECO:0000259" key="5">
    <source>
        <dbReference type="PROSITE" id="PS50003"/>
    </source>
</evidence>
<sequence>MEALHKSSHHEEHHGMGDGVPPQKSDSLEANGAKENNENVPPSPRHDSTYQQSDSDTESVKSNRSQTKQPKFEAFMMTGDLIINLNAKTSHSCSLVPQNRRIEPSSYTHNSTPASPEESEYRSRCKGTKREAPKFHSPVSEKKGSFSYNSSFVRTSRSEDHLQKASVTTVNIDIDDDMASSLNTLLDTKQDTSNERIVWTYNAPVKPGELPISPLTSPKSCSSSSSSKTVSPVKSVSQNHTAQQYDTDLYEDGKFPDIGNSFESSKSFAQNGQRDYHSETEGSSEIMSAFSSSEDTEQLPISSSDLSSPMDNLSPSEELRQEDWVVDINVEESVRNHELVSETANRQEVPIIQNNYSEKEMTKTVIGENRLCLQVSSEWPRSPESKSSSSSTSKPDIKEKFDKNIDRSPSTTSESTIEDMPYQELRNNQDEEPTSTVTEDDTRQTVSPPTDDESDIESLHSFHYSPKAIDMPSASRLAKRLYNLEGFKKTDVSRHLSKNNDFSRVVAEEYLRFFEFTNDALDVALRKFLKQFCLIGETQERERVLVHFSKRYLDCNPGCFKSQDAVHTLTCALMLLNSDLHGESVGRLMTCLEFIENLSELNDGENFPRDVLKALYHSIKSSPLEWAVDEEDDGEGESGSHRPSQDVRQTYIGQNPFLEVPNPSCATEYKKGYVMRKCCVDPGGKRTPLGKRGWKMFYVTLRDMVLYLHKDEHGFKRNQLYDSLHNAIRMHHCLATKALDYTKKQHVFRLHTADQAEYLFQTSDSKELQSWIDTINFVAASLSAAPLPIAVGSQNKFQRPLMPVSHTKSNLREQLQDQENHIVWLEKELEEHLAHTPEKGAKSRIIHDFVEKEAYLQTELKRYRTYAFLLRSKMAQFPELEPSLVETSIGEVEEPHERVDRTQTVPSTPPGGRPSGKRSIPDRYSYRAAIYRNSTKDDCG</sequence>
<dbReference type="InterPro" id="IPR000904">
    <property type="entry name" value="Sec7_dom"/>
</dbReference>
<gene>
    <name evidence="8 9 10 11" type="primary">LOC106478661</name>
</gene>
<feature type="region of interest" description="Disordered" evidence="4">
    <location>
        <begin position="376"/>
        <end position="458"/>
    </location>
</feature>
<dbReference type="Pfam" id="PF01369">
    <property type="entry name" value="Sec7"/>
    <property type="match status" value="1"/>
</dbReference>
<dbReference type="RefSeq" id="XP_013794671.1">
    <property type="nucleotide sequence ID" value="XM_013939217.2"/>
</dbReference>